<feature type="compositionally biased region" description="Low complexity" evidence="1">
    <location>
        <begin position="622"/>
        <end position="638"/>
    </location>
</feature>
<feature type="compositionally biased region" description="Low complexity" evidence="1">
    <location>
        <begin position="589"/>
        <end position="614"/>
    </location>
</feature>
<feature type="region of interest" description="Disordered" evidence="1">
    <location>
        <begin position="855"/>
        <end position="884"/>
    </location>
</feature>
<feature type="compositionally biased region" description="Polar residues" evidence="1">
    <location>
        <begin position="812"/>
        <end position="824"/>
    </location>
</feature>
<proteinExistence type="predicted"/>
<dbReference type="KEGG" id="cput:CONPUDRAFT_162736"/>
<dbReference type="PROSITE" id="PS51159">
    <property type="entry name" value="CBM21"/>
    <property type="match status" value="1"/>
</dbReference>
<evidence type="ECO:0000313" key="4">
    <source>
        <dbReference type="Proteomes" id="UP000053558"/>
    </source>
</evidence>
<dbReference type="PANTHER" id="PTHR12307">
    <property type="entry name" value="PROTEIN PHOSPHATASE 1 REGULATORY SUBUNIT"/>
    <property type="match status" value="1"/>
</dbReference>
<dbReference type="GO" id="GO:0000164">
    <property type="term" value="C:protein phosphatase type 1 complex"/>
    <property type="evidence" value="ECO:0007669"/>
    <property type="project" value="TreeGrafter"/>
</dbReference>
<dbReference type="AlphaFoldDB" id="A0A5M3N3H1"/>
<dbReference type="GO" id="GO:0005979">
    <property type="term" value="P:regulation of glycogen biosynthetic process"/>
    <property type="evidence" value="ECO:0007669"/>
    <property type="project" value="TreeGrafter"/>
</dbReference>
<dbReference type="PANTHER" id="PTHR12307:SF36">
    <property type="entry name" value="GLYCOGEN-BINDING SUBUNIT 76A"/>
    <property type="match status" value="1"/>
</dbReference>
<dbReference type="OrthoDB" id="1881at2759"/>
<feature type="compositionally biased region" description="Polar residues" evidence="1">
    <location>
        <begin position="39"/>
        <end position="50"/>
    </location>
</feature>
<comment type="caution">
    <text evidence="3">The sequence shown here is derived from an EMBL/GenBank/DDBJ whole genome shotgun (WGS) entry which is preliminary data.</text>
</comment>
<dbReference type="EMBL" id="JH711574">
    <property type="protein sequence ID" value="EIW85564.1"/>
    <property type="molecule type" value="Genomic_DNA"/>
</dbReference>
<feature type="compositionally biased region" description="Basic and acidic residues" evidence="1">
    <location>
        <begin position="639"/>
        <end position="650"/>
    </location>
</feature>
<dbReference type="GO" id="GO:0008157">
    <property type="term" value="F:protein phosphatase 1 binding"/>
    <property type="evidence" value="ECO:0007669"/>
    <property type="project" value="TreeGrafter"/>
</dbReference>
<feature type="compositionally biased region" description="Low complexity" evidence="1">
    <location>
        <begin position="955"/>
        <end position="969"/>
    </location>
</feature>
<dbReference type="OMA" id="WDSNDGM"/>
<feature type="compositionally biased region" description="Polar residues" evidence="1">
    <location>
        <begin position="1"/>
        <end position="17"/>
    </location>
</feature>
<sequence>MSSTLLHMSQPQSSIAFPSSPPTSVPSPSSAPTSPPSSQRTYSQASNTAGSPLPSIPRRTSFRSNHPPSFAELSISSNAAATAQRDELSSLPIPIPQPLLNDSDTGSSSSPPENGPITFIPSSKRNPPVVITQAPSPPRAGTSAPTPTPAPIGSPTYRKKPDQHRGHPDFNPKRRSSLRPSNESSSDEGNAKPLLLKSPKLRLNLGGLHTRNLSESQINTKKLTVDPVVKVALSAAPEPSKALDGTLRKKSGEIVKPSLKSAKRPTSIAIPDARTIFPQSAPTTPGAKAVHFDSKLERVKLFLAEQKPLAVSRDGSPTDDTSGTETEGFPFPSAYMTRAQVLQRKQQDEKQIEMRLQNMPAPLAQTTAGGRVDVSLQTIAFASEQRTISGRVRVRNLAYEKRVVVRFTLDGWQTASEITARFADSIERGAYDDFSFTIRLHDFWAHIEDKTMVLAVRYNVAGKELWDNNAGANYVARFVRVEPPSQPESKPAAVMHRQESSEQEQEAMMGDLKNRLEQVAKDRRDAPSPTTSFQSLPRRPGERPPSLSSARYDFASASRSPWKFNTVSSPWQSNANGHARTHTFPSSISSVNNNHPGSSSSNSNSSKSLSVNPSVPWPSKTSPAVSPLPRPRAALPSPRDTEEATYDRHGAPVWDRAQIEDLPFASPASPTMRPGPSIGLGLSVSPPKSGAGLTGPSPVPTRPGPGTGTGTSAGPGLSTSPPKSIASPSSAAAARPKLGLNTSPPRERRHRRSYNEVDSPVAAPTLRRTPVGSPIDVPSELPFDGVFAAETVPHMRVSPLPSPALHEGAAAPSSSSKQGPDSYFSSSVWGAPAVPAPSVVDSTIKTELNASLHPSINVSASGSSEDSTPSVTSQSSSASSPMVSPAGDWGLYSDLSSAFAPTAAGTGSHKDGYSQFLNQFCFYTGSNSMLEPPPPPDAVPRSASTSDVEGLLWTSSSSSPGAALAPPASKDSAQTPARAVSWDDVRSSSSTSGAATPKGKQPSSSSSSTPSATTPTGG</sequence>
<evidence type="ECO:0000259" key="2">
    <source>
        <dbReference type="PROSITE" id="PS51159"/>
    </source>
</evidence>
<feature type="domain" description="CBM21" evidence="2">
    <location>
        <begin position="366"/>
        <end position="477"/>
    </location>
</feature>
<name>A0A5M3N3H1_CONPW</name>
<dbReference type="InterPro" id="IPR005036">
    <property type="entry name" value="CBM21_dom"/>
</dbReference>
<feature type="region of interest" description="Disordered" evidence="1">
    <location>
        <begin position="926"/>
        <end position="1018"/>
    </location>
</feature>
<dbReference type="InterPro" id="IPR050782">
    <property type="entry name" value="PP1_regulatory_subunit_3"/>
</dbReference>
<dbReference type="GeneID" id="19204767"/>
<dbReference type="InterPro" id="IPR038175">
    <property type="entry name" value="CBM21_dom_sf"/>
</dbReference>
<organism evidence="3 4">
    <name type="scientific">Coniophora puteana (strain RWD-64-598)</name>
    <name type="common">Brown rot fungus</name>
    <dbReference type="NCBI Taxonomy" id="741705"/>
    <lineage>
        <taxon>Eukaryota</taxon>
        <taxon>Fungi</taxon>
        <taxon>Dikarya</taxon>
        <taxon>Basidiomycota</taxon>
        <taxon>Agaricomycotina</taxon>
        <taxon>Agaricomycetes</taxon>
        <taxon>Agaricomycetidae</taxon>
        <taxon>Boletales</taxon>
        <taxon>Coniophorineae</taxon>
        <taxon>Coniophoraceae</taxon>
        <taxon>Coniophora</taxon>
    </lineage>
</organism>
<feature type="region of interest" description="Disordered" evidence="1">
    <location>
        <begin position="1"/>
        <end position="198"/>
    </location>
</feature>
<keyword evidence="4" id="KW-1185">Reference proteome</keyword>
<reference evidence="4" key="1">
    <citation type="journal article" date="2012" name="Science">
        <title>The Paleozoic origin of enzymatic lignin decomposition reconstructed from 31 fungal genomes.</title>
        <authorList>
            <person name="Floudas D."/>
            <person name="Binder M."/>
            <person name="Riley R."/>
            <person name="Barry K."/>
            <person name="Blanchette R.A."/>
            <person name="Henrissat B."/>
            <person name="Martinez A.T."/>
            <person name="Otillar R."/>
            <person name="Spatafora J.W."/>
            <person name="Yadav J.S."/>
            <person name="Aerts A."/>
            <person name="Benoit I."/>
            <person name="Boyd A."/>
            <person name="Carlson A."/>
            <person name="Copeland A."/>
            <person name="Coutinho P.M."/>
            <person name="de Vries R.P."/>
            <person name="Ferreira P."/>
            <person name="Findley K."/>
            <person name="Foster B."/>
            <person name="Gaskell J."/>
            <person name="Glotzer D."/>
            <person name="Gorecki P."/>
            <person name="Heitman J."/>
            <person name="Hesse C."/>
            <person name="Hori C."/>
            <person name="Igarashi K."/>
            <person name="Jurgens J.A."/>
            <person name="Kallen N."/>
            <person name="Kersten P."/>
            <person name="Kohler A."/>
            <person name="Kuees U."/>
            <person name="Kumar T.K.A."/>
            <person name="Kuo A."/>
            <person name="LaButti K."/>
            <person name="Larrondo L.F."/>
            <person name="Lindquist E."/>
            <person name="Ling A."/>
            <person name="Lombard V."/>
            <person name="Lucas S."/>
            <person name="Lundell T."/>
            <person name="Martin R."/>
            <person name="McLaughlin D.J."/>
            <person name="Morgenstern I."/>
            <person name="Morin E."/>
            <person name="Murat C."/>
            <person name="Nagy L.G."/>
            <person name="Nolan M."/>
            <person name="Ohm R.A."/>
            <person name="Patyshakuliyeva A."/>
            <person name="Rokas A."/>
            <person name="Ruiz-Duenas F.J."/>
            <person name="Sabat G."/>
            <person name="Salamov A."/>
            <person name="Samejima M."/>
            <person name="Schmutz J."/>
            <person name="Slot J.C."/>
            <person name="St John F."/>
            <person name="Stenlid J."/>
            <person name="Sun H."/>
            <person name="Sun S."/>
            <person name="Syed K."/>
            <person name="Tsang A."/>
            <person name="Wiebenga A."/>
            <person name="Young D."/>
            <person name="Pisabarro A."/>
            <person name="Eastwood D.C."/>
            <person name="Martin F."/>
            <person name="Cullen D."/>
            <person name="Grigoriev I.V."/>
            <person name="Hibbett D.S."/>
        </authorList>
    </citation>
    <scope>NUCLEOTIDE SEQUENCE [LARGE SCALE GENOMIC DNA]</scope>
    <source>
        <strain evidence="4">RWD-64-598 SS2</strain>
    </source>
</reference>
<gene>
    <name evidence="3" type="ORF">CONPUDRAFT_162736</name>
</gene>
<evidence type="ECO:0000256" key="1">
    <source>
        <dbReference type="SAM" id="MobiDB-lite"/>
    </source>
</evidence>
<dbReference type="RefSeq" id="XP_007765014.1">
    <property type="nucleotide sequence ID" value="XM_007766824.1"/>
</dbReference>
<evidence type="ECO:0000313" key="3">
    <source>
        <dbReference type="EMBL" id="EIW85564.1"/>
    </source>
</evidence>
<dbReference type="Pfam" id="PF03370">
    <property type="entry name" value="CBM_21"/>
    <property type="match status" value="1"/>
</dbReference>
<dbReference type="Proteomes" id="UP000053558">
    <property type="component" value="Unassembled WGS sequence"/>
</dbReference>
<feature type="region of interest" description="Disordered" evidence="1">
    <location>
        <begin position="520"/>
        <end position="550"/>
    </location>
</feature>
<accession>A0A5M3N3H1</accession>
<feature type="compositionally biased region" description="Low complexity" evidence="1">
    <location>
        <begin position="987"/>
        <end position="1018"/>
    </location>
</feature>
<feature type="compositionally biased region" description="Low complexity" evidence="1">
    <location>
        <begin position="714"/>
        <end position="736"/>
    </location>
</feature>
<feature type="region of interest" description="Disordered" evidence="1">
    <location>
        <begin position="484"/>
        <end position="508"/>
    </location>
</feature>
<feature type="region of interest" description="Disordered" evidence="1">
    <location>
        <begin position="573"/>
        <end position="778"/>
    </location>
</feature>
<feature type="compositionally biased region" description="Low complexity" evidence="1">
    <location>
        <begin position="861"/>
        <end position="884"/>
    </location>
</feature>
<dbReference type="Gene3D" id="2.60.40.2440">
    <property type="entry name" value="Carbohydrate binding type-21 domain"/>
    <property type="match status" value="1"/>
</dbReference>
<dbReference type="GO" id="GO:2001069">
    <property type="term" value="F:glycogen binding"/>
    <property type="evidence" value="ECO:0007669"/>
    <property type="project" value="TreeGrafter"/>
</dbReference>
<feature type="compositionally biased region" description="Polar residues" evidence="1">
    <location>
        <begin position="102"/>
        <end position="112"/>
    </location>
</feature>
<feature type="region of interest" description="Disordered" evidence="1">
    <location>
        <begin position="310"/>
        <end position="331"/>
    </location>
</feature>
<protein>
    <submittedName>
        <fullName evidence="3">Carbohydrate-binding module family 21 protein</fullName>
    </submittedName>
</protein>
<feature type="region of interest" description="Disordered" evidence="1">
    <location>
        <begin position="797"/>
        <end position="824"/>
    </location>
</feature>
<feature type="compositionally biased region" description="Basic and acidic residues" evidence="1">
    <location>
        <begin position="159"/>
        <end position="172"/>
    </location>
</feature>
<feature type="compositionally biased region" description="Low complexity" evidence="1">
    <location>
        <begin position="26"/>
        <end position="38"/>
    </location>
</feature>